<dbReference type="InterPro" id="IPR006528">
    <property type="entry name" value="Phage_head_morphogenesis_dom"/>
</dbReference>
<organism evidence="2 3">
    <name type="scientific">Diplocloster modestus</name>
    <dbReference type="NCBI Taxonomy" id="2850322"/>
    <lineage>
        <taxon>Bacteria</taxon>
        <taxon>Bacillati</taxon>
        <taxon>Bacillota</taxon>
        <taxon>Clostridia</taxon>
        <taxon>Lachnospirales</taxon>
        <taxon>Lachnospiraceae</taxon>
        <taxon>Diplocloster</taxon>
    </lineage>
</organism>
<dbReference type="NCBIfam" id="TIGR01641">
    <property type="entry name" value="phageSPP1_gp7"/>
    <property type="match status" value="1"/>
</dbReference>
<keyword evidence="3" id="KW-1185">Reference proteome</keyword>
<dbReference type="RefSeq" id="WP_158353141.1">
    <property type="nucleotide sequence ID" value="NZ_JAHQCX010000016.1"/>
</dbReference>
<evidence type="ECO:0000259" key="1">
    <source>
        <dbReference type="Pfam" id="PF04233"/>
    </source>
</evidence>
<accession>A0ABS6KC24</accession>
<dbReference type="SUPFAM" id="SSF55486">
    <property type="entry name" value="Metalloproteases ('zincins'), catalytic domain"/>
    <property type="match status" value="1"/>
</dbReference>
<gene>
    <name evidence="2" type="ORF">KTH90_18730</name>
</gene>
<name>A0ABS6KC24_9FIRM</name>
<dbReference type="Proteomes" id="UP001314681">
    <property type="component" value="Unassembled WGS sequence"/>
</dbReference>
<reference evidence="2 3" key="1">
    <citation type="submission" date="2021-06" db="EMBL/GenBank/DDBJ databases">
        <title>Description of novel taxa of the family Lachnospiraceae.</title>
        <authorList>
            <person name="Chaplin A.V."/>
            <person name="Sokolova S.R."/>
            <person name="Pikina A.P."/>
            <person name="Korzhanova M."/>
            <person name="Belova V."/>
            <person name="Korostin D."/>
            <person name="Efimov B.A."/>
        </authorList>
    </citation>
    <scope>NUCLEOTIDE SEQUENCE [LARGE SCALE GENOMIC DNA]</scope>
    <source>
        <strain evidence="2 3">ASD4241</strain>
    </source>
</reference>
<evidence type="ECO:0000313" key="2">
    <source>
        <dbReference type="EMBL" id="MBU9728049.1"/>
    </source>
</evidence>
<sequence length="573" mass="66585">MATNQEYWKKRQQQLWSQLETDEKKLTQKLSKKYDSEAIQLEKQIAYYYKSFGEDNIIQYRRLMEDLPADDKRLLIEQMDDFMIKYPEYVNVMPVRETIYKLNRLEGMRESIYIQQVQIGAIEQKELEKHLEKQYERGYGTMAKELGYGTQFNKISPDVLKKTVGAAWCNGKNFSSRIWDNRKKLADYLNNDFSAAMARGDSYERCMRQLKGRFGKVSRKDMFGLIYTEGTYIMNEAIMTPFENDFEEYKISIADNNACDICKALINKKFKIKERAPGINFPPLHTRCRCTFTIIVGRNFVNQYVKKNGDPHRINDIIKKKEFTPAGSIADAERFVINELGIENVSYKGVDLETANEWNRGLMESFERFPELKSNFGFAGEAHERNKAVKSAMYQYYLDAYRRQNPNVPESALKPFIDKAVNNGMRGLSVGRNALAQSWSPTHAVFKKYAGVTVNRDWGKDSARFKEVLARDVKSGFHPQDCDTIRSVLDHEIGHQIDTMLDIRNDSEFNELYLSLSKEDVNRELSGYAGESTGEFIAEAWAEYCNSDSPRPTAQKVGEIIERKYKEWKEKNL</sequence>
<feature type="domain" description="Phage head morphogenesis" evidence="1">
    <location>
        <begin position="190"/>
        <end position="292"/>
    </location>
</feature>
<dbReference type="Gene3D" id="3.40.390.10">
    <property type="entry name" value="Collagenase (Catalytic Domain)"/>
    <property type="match status" value="1"/>
</dbReference>
<dbReference type="EMBL" id="JAHQCX010000016">
    <property type="protein sequence ID" value="MBU9728049.1"/>
    <property type="molecule type" value="Genomic_DNA"/>
</dbReference>
<dbReference type="InterPro" id="IPR024079">
    <property type="entry name" value="MetalloPept_cat_dom_sf"/>
</dbReference>
<proteinExistence type="predicted"/>
<protein>
    <submittedName>
        <fullName evidence="2">Minor capsid protein</fullName>
    </submittedName>
</protein>
<dbReference type="Pfam" id="PF04233">
    <property type="entry name" value="Phage_Mu_F"/>
    <property type="match status" value="1"/>
</dbReference>
<evidence type="ECO:0000313" key="3">
    <source>
        <dbReference type="Proteomes" id="UP001314681"/>
    </source>
</evidence>
<comment type="caution">
    <text evidence="2">The sequence shown here is derived from an EMBL/GenBank/DDBJ whole genome shotgun (WGS) entry which is preliminary data.</text>
</comment>